<reference evidence="2" key="1">
    <citation type="journal article" date="2012" name="Nature">
        <title>The tomato genome sequence provides insights into fleshy fruit evolution.</title>
        <authorList>
            <consortium name="Tomato Genome Consortium"/>
        </authorList>
    </citation>
    <scope>NUCLEOTIDE SEQUENCE [LARGE SCALE GENOMIC DNA]</scope>
    <source>
        <strain evidence="2">cv. Heinz 1706</strain>
    </source>
</reference>
<keyword evidence="3" id="KW-1185">Reference proteome</keyword>
<dbReference type="InParanoid" id="A0A3Q7H7X5"/>
<dbReference type="InterPro" id="IPR012337">
    <property type="entry name" value="RNaseH-like_sf"/>
</dbReference>
<proteinExistence type="predicted"/>
<dbReference type="EnsemblPlants" id="Solyc07g040745.1.1">
    <property type="protein sequence ID" value="Solyc07g040745.1.1"/>
    <property type="gene ID" value="Solyc07g040745.1"/>
</dbReference>
<dbReference type="PANTHER" id="PTHR23272">
    <property type="entry name" value="BED FINGER-RELATED"/>
    <property type="match status" value="1"/>
</dbReference>
<dbReference type="SUPFAM" id="SSF53098">
    <property type="entry name" value="Ribonuclease H-like"/>
    <property type="match status" value="1"/>
</dbReference>
<feature type="domain" description="HAT C-terminal dimerisation" evidence="1">
    <location>
        <begin position="80"/>
        <end position="159"/>
    </location>
</feature>
<organism evidence="2">
    <name type="scientific">Solanum lycopersicum</name>
    <name type="common">Tomato</name>
    <name type="synonym">Lycopersicon esculentum</name>
    <dbReference type="NCBI Taxonomy" id="4081"/>
    <lineage>
        <taxon>Eukaryota</taxon>
        <taxon>Viridiplantae</taxon>
        <taxon>Streptophyta</taxon>
        <taxon>Embryophyta</taxon>
        <taxon>Tracheophyta</taxon>
        <taxon>Spermatophyta</taxon>
        <taxon>Magnoliopsida</taxon>
        <taxon>eudicotyledons</taxon>
        <taxon>Gunneridae</taxon>
        <taxon>Pentapetalae</taxon>
        <taxon>asterids</taxon>
        <taxon>lamiids</taxon>
        <taxon>Solanales</taxon>
        <taxon>Solanaceae</taxon>
        <taxon>Solanoideae</taxon>
        <taxon>Solaneae</taxon>
        <taxon>Solanum</taxon>
        <taxon>Solanum subgen. Lycopersicon</taxon>
    </lineage>
</organism>
<protein>
    <recommendedName>
        <fullName evidence="1">HAT C-terminal dimerisation domain-containing protein</fullName>
    </recommendedName>
</protein>
<sequence length="193" mass="22713">MVEKIYFNLDINDELEEFPSCQQVKDSIKIEARKLYDLHNASINLSSENESESSRVRFDENNIDIYLEDYLELSHDNRNDFDAYINQITEPTEDILKWWRDRTKGFPKLVPMVRDILEMQASSVASEGVFSAARIQLGEHRYSLAADSLEISILFRDWINTERRNLGREPLPTKFQDDVDEINYIFYVTIYLG</sequence>
<dbReference type="OMA" id="WINTERR"/>
<evidence type="ECO:0000259" key="1">
    <source>
        <dbReference type="Pfam" id="PF05699"/>
    </source>
</evidence>
<name>A0A3Q7H7X5_SOLLC</name>
<dbReference type="Proteomes" id="UP000004994">
    <property type="component" value="Chromosome 7"/>
</dbReference>
<evidence type="ECO:0000313" key="3">
    <source>
        <dbReference type="Proteomes" id="UP000004994"/>
    </source>
</evidence>
<accession>A0A3Q7H7X5</accession>
<dbReference type="GO" id="GO:0046983">
    <property type="term" value="F:protein dimerization activity"/>
    <property type="evidence" value="ECO:0007669"/>
    <property type="project" value="InterPro"/>
</dbReference>
<dbReference type="PANTHER" id="PTHR23272:SF184">
    <property type="entry name" value="OS03G0311250 PROTEIN"/>
    <property type="match status" value="1"/>
</dbReference>
<dbReference type="Pfam" id="PF05699">
    <property type="entry name" value="Dimer_Tnp_hAT"/>
    <property type="match status" value="1"/>
</dbReference>
<dbReference type="AlphaFoldDB" id="A0A3Q7H7X5"/>
<evidence type="ECO:0000313" key="2">
    <source>
        <dbReference type="EnsemblPlants" id="Solyc07g040745.1.1"/>
    </source>
</evidence>
<dbReference type="InterPro" id="IPR008906">
    <property type="entry name" value="HATC_C_dom"/>
</dbReference>
<dbReference type="Gramene" id="Solyc07g040745.1.1">
    <property type="protein sequence ID" value="Solyc07g040745.1.1"/>
    <property type="gene ID" value="Solyc07g040745.1"/>
</dbReference>
<dbReference type="STRING" id="4081.A0A3Q7H7X5"/>
<reference evidence="2" key="2">
    <citation type="submission" date="2019-01" db="UniProtKB">
        <authorList>
            <consortium name="EnsemblPlants"/>
        </authorList>
    </citation>
    <scope>IDENTIFICATION</scope>
    <source>
        <strain evidence="2">cv. Heinz 1706</strain>
    </source>
</reference>